<dbReference type="GO" id="GO:0048203">
    <property type="term" value="P:vesicle targeting, trans-Golgi to endosome"/>
    <property type="evidence" value="ECO:0007669"/>
    <property type="project" value="InterPro"/>
</dbReference>
<feature type="compositionally biased region" description="Basic and acidic residues" evidence="1">
    <location>
        <begin position="243"/>
        <end position="252"/>
    </location>
</feature>
<feature type="region of interest" description="Disordered" evidence="1">
    <location>
        <begin position="179"/>
        <end position="200"/>
    </location>
</feature>
<proteinExistence type="predicted"/>
<dbReference type="AlphaFoldDB" id="A0AAD9NXR3"/>
<sequence>MVTGLSCVPSPRVVLPHERSLLLGHRYEDLVRVQKTLDAEIDSQLVRQEEELRMEEEAYYEAKREAARVARMQRQKELAARNKAAVGGAAAWVADDDEWELAAGDDNFEKFLDSVNARSLEARTRALPQQVPIDAQSSGSSTHTKDDRSRTEASSIDLEWEHEAGKWSNTQLCRHRVQWMQPPPPKEKRRRHKNHDTENGVIEELAVWPSMLNDANDKQDAFSNEFEWDSDFESNSSQNESRTLLKREKNEEMGGGDAGPTGVS</sequence>
<organism evidence="2 3">
    <name type="scientific">Ridgeia piscesae</name>
    <name type="common">Tubeworm</name>
    <dbReference type="NCBI Taxonomy" id="27915"/>
    <lineage>
        <taxon>Eukaryota</taxon>
        <taxon>Metazoa</taxon>
        <taxon>Spiralia</taxon>
        <taxon>Lophotrochozoa</taxon>
        <taxon>Annelida</taxon>
        <taxon>Polychaeta</taxon>
        <taxon>Sedentaria</taxon>
        <taxon>Canalipalpata</taxon>
        <taxon>Sabellida</taxon>
        <taxon>Siboglinidae</taxon>
        <taxon>Ridgeia</taxon>
    </lineage>
</organism>
<evidence type="ECO:0000256" key="1">
    <source>
        <dbReference type="SAM" id="MobiDB-lite"/>
    </source>
</evidence>
<gene>
    <name evidence="2" type="ORF">NP493_266g03054</name>
</gene>
<dbReference type="PANTHER" id="PTHR34529:SF1">
    <property type="entry name" value="AP-1 COMPLEX-ASSOCIATED REGULATORY PROTEIN"/>
    <property type="match status" value="1"/>
</dbReference>
<feature type="compositionally biased region" description="Gly residues" evidence="1">
    <location>
        <begin position="253"/>
        <end position="264"/>
    </location>
</feature>
<dbReference type="GO" id="GO:0034315">
    <property type="term" value="P:regulation of Arp2/3 complex-mediated actin nucleation"/>
    <property type="evidence" value="ECO:0007669"/>
    <property type="project" value="InterPro"/>
</dbReference>
<accession>A0AAD9NXR3</accession>
<protein>
    <submittedName>
        <fullName evidence="2">Uncharacterized protein</fullName>
    </submittedName>
</protein>
<dbReference type="GO" id="GO:2000146">
    <property type="term" value="P:negative regulation of cell motility"/>
    <property type="evidence" value="ECO:0007669"/>
    <property type="project" value="InterPro"/>
</dbReference>
<name>A0AAD9NXR3_RIDPI</name>
<keyword evidence="3" id="KW-1185">Reference proteome</keyword>
<evidence type="ECO:0000313" key="3">
    <source>
        <dbReference type="Proteomes" id="UP001209878"/>
    </source>
</evidence>
<dbReference type="GO" id="GO:0035650">
    <property type="term" value="F:AP-1 adaptor complex binding"/>
    <property type="evidence" value="ECO:0007669"/>
    <property type="project" value="InterPro"/>
</dbReference>
<dbReference type="Pfam" id="PF15745">
    <property type="entry name" value="AP1AR"/>
    <property type="match status" value="1"/>
</dbReference>
<feature type="region of interest" description="Disordered" evidence="1">
    <location>
        <begin position="222"/>
        <end position="264"/>
    </location>
</feature>
<dbReference type="GO" id="GO:0005829">
    <property type="term" value="C:cytosol"/>
    <property type="evidence" value="ECO:0007669"/>
    <property type="project" value="GOC"/>
</dbReference>
<feature type="region of interest" description="Disordered" evidence="1">
    <location>
        <begin position="126"/>
        <end position="157"/>
    </location>
</feature>
<comment type="caution">
    <text evidence="2">The sequence shown here is derived from an EMBL/GenBank/DDBJ whole genome shotgun (WGS) entry which is preliminary data.</text>
</comment>
<reference evidence="2" key="1">
    <citation type="journal article" date="2023" name="Mol. Biol. Evol.">
        <title>Third-Generation Sequencing Reveals the Adaptive Role of the Epigenome in Three Deep-Sea Polychaetes.</title>
        <authorList>
            <person name="Perez M."/>
            <person name="Aroh O."/>
            <person name="Sun Y."/>
            <person name="Lan Y."/>
            <person name="Juniper S.K."/>
            <person name="Young C.R."/>
            <person name="Angers B."/>
            <person name="Qian P.Y."/>
        </authorList>
    </citation>
    <scope>NUCLEOTIDE SEQUENCE</scope>
    <source>
        <strain evidence="2">R07B-5</strain>
    </source>
</reference>
<feature type="compositionally biased region" description="Polar residues" evidence="1">
    <location>
        <begin position="233"/>
        <end position="242"/>
    </location>
</feature>
<dbReference type="InterPro" id="IPR031483">
    <property type="entry name" value="AP1AR"/>
</dbReference>
<evidence type="ECO:0000313" key="2">
    <source>
        <dbReference type="EMBL" id="KAK2184439.1"/>
    </source>
</evidence>
<dbReference type="Proteomes" id="UP001209878">
    <property type="component" value="Unassembled WGS sequence"/>
</dbReference>
<dbReference type="EMBL" id="JAODUO010000265">
    <property type="protein sequence ID" value="KAK2184439.1"/>
    <property type="molecule type" value="Genomic_DNA"/>
</dbReference>
<dbReference type="GO" id="GO:1900025">
    <property type="term" value="P:negative regulation of substrate adhesion-dependent cell spreading"/>
    <property type="evidence" value="ECO:0007669"/>
    <property type="project" value="InterPro"/>
</dbReference>
<dbReference type="PANTHER" id="PTHR34529">
    <property type="entry name" value="AP-1 COMPLEX-ASSOCIATED REGULATORY PROTEIN"/>
    <property type="match status" value="1"/>
</dbReference>